<dbReference type="PANTHER" id="PTHR30096:SF0">
    <property type="entry name" value="4,5-DOPA DIOXYGENASE EXTRADIOL-LIKE PROTEIN"/>
    <property type="match status" value="1"/>
</dbReference>
<sequence>MPGLMPVVFVGHGSPMNAVQQNEFTESLKKLGRRLPEPKAVLVISAHWETEGTRVTDGAELKQIYDFSGFPASLSRLKYSPPGAPALAERITHLGNSGQIIPDRNRGLDHGAWTVLHHLYSDADIPTIQLSLDTRLTEEGHFSLGRLLLPLRKEGVLILGSGNMVHNLNDIAMDQYVQPYDWAHFCDEALKNSLDCQDDDRLLKYGDLDRSLIRRMAPTTEHFLPLLYITALRAKLEPLTYFHQGFQHGSISMRSFVVGN</sequence>
<dbReference type="GO" id="GO:0016702">
    <property type="term" value="F:oxidoreductase activity, acting on single donors with incorporation of molecular oxygen, incorporation of two atoms of oxygen"/>
    <property type="evidence" value="ECO:0007669"/>
    <property type="project" value="UniProtKB-ARBA"/>
</dbReference>
<evidence type="ECO:0000256" key="5">
    <source>
        <dbReference type="ARBA" id="ARBA00023002"/>
    </source>
</evidence>
<dbReference type="Proteomes" id="UP000183245">
    <property type="component" value="Unassembled WGS sequence"/>
</dbReference>
<feature type="domain" description="Extradiol ring-cleavage dioxygenase class III enzyme subunit B" evidence="6">
    <location>
        <begin position="14"/>
        <end position="228"/>
    </location>
</feature>
<evidence type="ECO:0000256" key="1">
    <source>
        <dbReference type="ARBA" id="ARBA00001947"/>
    </source>
</evidence>
<dbReference type="AlphaFoldDB" id="A0A1J5J200"/>
<comment type="similarity">
    <text evidence="2">Belongs to the DODA-type extradiol aromatic ring-opening dioxygenase family.</text>
</comment>
<dbReference type="InterPro" id="IPR004183">
    <property type="entry name" value="Xdiol_dOase_suB"/>
</dbReference>
<protein>
    <recommendedName>
        <fullName evidence="6">Extradiol ring-cleavage dioxygenase class III enzyme subunit B domain-containing protein</fullName>
    </recommendedName>
</protein>
<dbReference type="STRING" id="1817892.AUK40_01410"/>
<evidence type="ECO:0000256" key="2">
    <source>
        <dbReference type="ARBA" id="ARBA00007581"/>
    </source>
</evidence>
<dbReference type="PANTHER" id="PTHR30096">
    <property type="entry name" value="4,5-DOPA DIOXYGENASE EXTRADIOL-LIKE PROTEIN"/>
    <property type="match status" value="1"/>
</dbReference>
<proteinExistence type="inferred from homology"/>
<keyword evidence="3" id="KW-0479">Metal-binding</keyword>
<dbReference type="PIRSF" id="PIRSF006157">
    <property type="entry name" value="Doxgns_DODA"/>
    <property type="match status" value="1"/>
</dbReference>
<dbReference type="NCBIfam" id="NF007914">
    <property type="entry name" value="PRK10628.1"/>
    <property type="match status" value="1"/>
</dbReference>
<evidence type="ECO:0000313" key="7">
    <source>
        <dbReference type="EMBL" id="OIP98558.1"/>
    </source>
</evidence>
<comment type="caution">
    <text evidence="7">The sequence shown here is derived from an EMBL/GenBank/DDBJ whole genome shotgun (WGS) entry which is preliminary data.</text>
</comment>
<evidence type="ECO:0000313" key="8">
    <source>
        <dbReference type="Proteomes" id="UP000183245"/>
    </source>
</evidence>
<dbReference type="SUPFAM" id="SSF53213">
    <property type="entry name" value="LigB-like"/>
    <property type="match status" value="1"/>
</dbReference>
<name>A0A1J5J200_9BACT</name>
<gene>
    <name evidence="7" type="ORF">AUK40_01410</name>
</gene>
<accession>A0A1J5J200</accession>
<dbReference type="GO" id="GO:0008270">
    <property type="term" value="F:zinc ion binding"/>
    <property type="evidence" value="ECO:0007669"/>
    <property type="project" value="InterPro"/>
</dbReference>
<keyword evidence="4" id="KW-0862">Zinc</keyword>
<dbReference type="GO" id="GO:0008198">
    <property type="term" value="F:ferrous iron binding"/>
    <property type="evidence" value="ECO:0007669"/>
    <property type="project" value="InterPro"/>
</dbReference>
<organism evidence="7 8">
    <name type="scientific">Candidatus Wirthbacteria bacterium CG2_30_54_11</name>
    <dbReference type="NCBI Taxonomy" id="1817892"/>
    <lineage>
        <taxon>Bacteria</taxon>
        <taxon>Candidatus Wirthbacteria</taxon>
    </lineage>
</organism>
<dbReference type="Gene3D" id="3.40.830.10">
    <property type="entry name" value="LigB-like"/>
    <property type="match status" value="1"/>
</dbReference>
<dbReference type="EMBL" id="MNZT01000024">
    <property type="protein sequence ID" value="OIP98558.1"/>
    <property type="molecule type" value="Genomic_DNA"/>
</dbReference>
<dbReference type="Pfam" id="PF02900">
    <property type="entry name" value="LigB"/>
    <property type="match status" value="1"/>
</dbReference>
<dbReference type="InterPro" id="IPR014436">
    <property type="entry name" value="Extradiol_dOase_DODA"/>
</dbReference>
<evidence type="ECO:0000256" key="4">
    <source>
        <dbReference type="ARBA" id="ARBA00022833"/>
    </source>
</evidence>
<reference evidence="7" key="1">
    <citation type="journal article" date="2016" name="Environ. Microbiol.">
        <title>Genomic resolution of a cold subsurface aquifer community provides metabolic insights for novel microbes adapted to high CO concentrations.</title>
        <authorList>
            <person name="Probst A.J."/>
            <person name="Castelle C.J."/>
            <person name="Singh A."/>
            <person name="Brown C.T."/>
            <person name="Anantharaman K."/>
            <person name="Sharon I."/>
            <person name="Hug L.A."/>
            <person name="Burstein D."/>
            <person name="Emerson J.B."/>
            <person name="Thomas B.C."/>
            <person name="Banfield J.F."/>
        </authorList>
    </citation>
    <scope>NUCLEOTIDE SEQUENCE [LARGE SCALE GENOMIC DNA]</scope>
    <source>
        <strain evidence="7">CG2_30_54_11</strain>
    </source>
</reference>
<dbReference type="CDD" id="cd07363">
    <property type="entry name" value="45_DOPA_Dioxygenase"/>
    <property type="match status" value="1"/>
</dbReference>
<evidence type="ECO:0000256" key="3">
    <source>
        <dbReference type="ARBA" id="ARBA00022723"/>
    </source>
</evidence>
<keyword evidence="5" id="KW-0560">Oxidoreductase</keyword>
<comment type="cofactor">
    <cofactor evidence="1">
        <name>Zn(2+)</name>
        <dbReference type="ChEBI" id="CHEBI:29105"/>
    </cofactor>
</comment>
<evidence type="ECO:0000259" key="6">
    <source>
        <dbReference type="Pfam" id="PF02900"/>
    </source>
</evidence>